<name>A0A8S3IBI8_9BILA</name>
<protein>
    <submittedName>
        <fullName evidence="1">Uncharacterized protein</fullName>
    </submittedName>
</protein>
<accession>A0A8S3IBI8</accession>
<sequence>MDSLKEHLRQSKINFQLIDQSDIAMHTNCFNRIFSISELIRSLLKQKKHKFSHIQLYSTIRVIFDEFYEKLKVIHSKWFKFVKENEEAYQRVSSFIQPTELETSTASHSNIKFLSWDKFKNKKKEKRSTNKRRNVDTLQRVLKYARELLDIMHDPSLSTLRATIQSIIADIESIRLTVNMNDCSSISGAKQT</sequence>
<dbReference type="EMBL" id="CAJOBI010328282">
    <property type="protein sequence ID" value="CAF5194921.1"/>
    <property type="molecule type" value="Genomic_DNA"/>
</dbReference>
<proteinExistence type="predicted"/>
<evidence type="ECO:0000313" key="2">
    <source>
        <dbReference type="Proteomes" id="UP000676336"/>
    </source>
</evidence>
<feature type="non-terminal residue" evidence="1">
    <location>
        <position position="192"/>
    </location>
</feature>
<dbReference type="AlphaFoldDB" id="A0A8S3IBI8"/>
<reference evidence="1" key="1">
    <citation type="submission" date="2021-02" db="EMBL/GenBank/DDBJ databases">
        <authorList>
            <person name="Nowell W R."/>
        </authorList>
    </citation>
    <scope>NUCLEOTIDE SEQUENCE</scope>
</reference>
<organism evidence="1 2">
    <name type="scientific">Rotaria magnacalcarata</name>
    <dbReference type="NCBI Taxonomy" id="392030"/>
    <lineage>
        <taxon>Eukaryota</taxon>
        <taxon>Metazoa</taxon>
        <taxon>Spiralia</taxon>
        <taxon>Gnathifera</taxon>
        <taxon>Rotifera</taxon>
        <taxon>Eurotatoria</taxon>
        <taxon>Bdelloidea</taxon>
        <taxon>Philodinida</taxon>
        <taxon>Philodinidae</taxon>
        <taxon>Rotaria</taxon>
    </lineage>
</organism>
<dbReference type="Proteomes" id="UP000676336">
    <property type="component" value="Unassembled WGS sequence"/>
</dbReference>
<gene>
    <name evidence="1" type="ORF">SMN809_LOCUS73632</name>
</gene>
<evidence type="ECO:0000313" key="1">
    <source>
        <dbReference type="EMBL" id="CAF5194921.1"/>
    </source>
</evidence>
<comment type="caution">
    <text evidence="1">The sequence shown here is derived from an EMBL/GenBank/DDBJ whole genome shotgun (WGS) entry which is preliminary data.</text>
</comment>